<keyword evidence="4 5" id="KW-0472">Membrane</keyword>
<dbReference type="SUPFAM" id="SSF158442">
    <property type="entry name" value="DsbB-like"/>
    <property type="match status" value="1"/>
</dbReference>
<comment type="subcellular location">
    <subcellularLocation>
        <location evidence="1">Membrane</location>
        <topology evidence="1">Multi-pass membrane protein</topology>
    </subcellularLocation>
</comment>
<dbReference type="GO" id="GO:0006457">
    <property type="term" value="P:protein folding"/>
    <property type="evidence" value="ECO:0007669"/>
    <property type="project" value="InterPro"/>
</dbReference>
<sequence length="153" mass="16022">MAKLDRKTLIFLATLGSCALLGGAFLFQFFGFAPCEICLWQRWPHAAAIVIGAAALSLNAGALAWLGGLAAATTGGIGVYHTGIERGWWPGPDSCTGSGGGLDLNNLLSTDGPSVVMCDQVAWEMFGLSMASWNAIASFVLAALWIMAALRRD</sequence>
<keyword evidence="3 5" id="KW-1133">Transmembrane helix</keyword>
<dbReference type="PIRSF" id="PIRSF033913">
    <property type="entry name" value="S-S_format_DsbB"/>
    <property type="match status" value="1"/>
</dbReference>
<reference evidence="6 7" key="1">
    <citation type="submission" date="2020-01" db="EMBL/GenBank/DDBJ databases">
        <authorList>
            <person name="Chen S."/>
        </authorList>
    </citation>
    <scope>NUCLEOTIDE SEQUENCE [LARGE SCALE GENOMIC DNA]</scope>
    <source>
        <strain evidence="6 7">GS-10</strain>
    </source>
</reference>
<organism evidence="6 7">
    <name type="scientific">Thalassovita mangrovi</name>
    <dbReference type="NCBI Taxonomy" id="2692236"/>
    <lineage>
        <taxon>Bacteria</taxon>
        <taxon>Pseudomonadati</taxon>
        <taxon>Pseudomonadota</taxon>
        <taxon>Alphaproteobacteria</taxon>
        <taxon>Rhodobacterales</taxon>
        <taxon>Roseobacteraceae</taxon>
        <taxon>Thalassovita</taxon>
    </lineage>
</organism>
<dbReference type="RefSeq" id="WP_160971742.1">
    <property type="nucleotide sequence ID" value="NZ_WWEN01000002.1"/>
</dbReference>
<evidence type="ECO:0000256" key="1">
    <source>
        <dbReference type="ARBA" id="ARBA00004141"/>
    </source>
</evidence>
<evidence type="ECO:0000256" key="4">
    <source>
        <dbReference type="ARBA" id="ARBA00023136"/>
    </source>
</evidence>
<dbReference type="AlphaFoldDB" id="A0A6L8LDB7"/>
<proteinExistence type="predicted"/>
<dbReference type="GO" id="GO:0015035">
    <property type="term" value="F:protein-disulfide reductase activity"/>
    <property type="evidence" value="ECO:0007669"/>
    <property type="project" value="InterPro"/>
</dbReference>
<keyword evidence="2 5" id="KW-0812">Transmembrane</keyword>
<evidence type="ECO:0000313" key="7">
    <source>
        <dbReference type="Proteomes" id="UP000479043"/>
    </source>
</evidence>
<evidence type="ECO:0000313" key="6">
    <source>
        <dbReference type="EMBL" id="MYM54021.1"/>
    </source>
</evidence>
<evidence type="ECO:0000256" key="2">
    <source>
        <dbReference type="ARBA" id="ARBA00022692"/>
    </source>
</evidence>
<accession>A0A6L8LDB7</accession>
<dbReference type="GO" id="GO:0016020">
    <property type="term" value="C:membrane"/>
    <property type="evidence" value="ECO:0007669"/>
    <property type="project" value="UniProtKB-SubCell"/>
</dbReference>
<feature type="transmembrane region" description="Helical" evidence="5">
    <location>
        <begin position="131"/>
        <end position="150"/>
    </location>
</feature>
<comment type="caution">
    <text evidence="6">The sequence shown here is derived from an EMBL/GenBank/DDBJ whole genome shotgun (WGS) entry which is preliminary data.</text>
</comment>
<dbReference type="InterPro" id="IPR023380">
    <property type="entry name" value="DsbB-like_sf"/>
</dbReference>
<dbReference type="InterPro" id="IPR003752">
    <property type="entry name" value="DiS_bond_form_DsbB/BdbC"/>
</dbReference>
<dbReference type="InterPro" id="IPR024199">
    <property type="entry name" value="Uncharacterised_DsbB"/>
</dbReference>
<name>A0A6L8LDB7_9RHOB</name>
<feature type="transmembrane region" description="Helical" evidence="5">
    <location>
        <begin position="12"/>
        <end position="33"/>
    </location>
</feature>
<dbReference type="EMBL" id="WWEN01000002">
    <property type="protein sequence ID" value="MYM54021.1"/>
    <property type="molecule type" value="Genomic_DNA"/>
</dbReference>
<evidence type="ECO:0000256" key="5">
    <source>
        <dbReference type="SAM" id="Phobius"/>
    </source>
</evidence>
<evidence type="ECO:0000256" key="3">
    <source>
        <dbReference type="ARBA" id="ARBA00022989"/>
    </source>
</evidence>
<gene>
    <name evidence="6" type="ORF">GR167_01800</name>
</gene>
<dbReference type="Pfam" id="PF02600">
    <property type="entry name" value="DsbB"/>
    <property type="match status" value="1"/>
</dbReference>
<dbReference type="Proteomes" id="UP000479043">
    <property type="component" value="Unassembled WGS sequence"/>
</dbReference>
<dbReference type="PROSITE" id="PS51257">
    <property type="entry name" value="PROKAR_LIPOPROTEIN"/>
    <property type="match status" value="1"/>
</dbReference>
<feature type="transmembrane region" description="Helical" evidence="5">
    <location>
        <begin position="45"/>
        <end position="66"/>
    </location>
</feature>
<dbReference type="Gene3D" id="1.20.1550.10">
    <property type="entry name" value="DsbB-like"/>
    <property type="match status" value="1"/>
</dbReference>
<keyword evidence="7" id="KW-1185">Reference proteome</keyword>
<protein>
    <submittedName>
        <fullName evidence="6">Disulfide bond formation protein B</fullName>
    </submittedName>
</protein>